<dbReference type="AlphaFoldDB" id="A0A554XDK9"/>
<gene>
    <name evidence="2" type="ORF">Tchar_01631</name>
</gene>
<dbReference type="PANTHER" id="PTHR16128">
    <property type="entry name" value="FAD/NAD(P)-BINDING OXIDOREDUCTASE FAMILY PROTEIN"/>
    <property type="match status" value="1"/>
</dbReference>
<dbReference type="RefSeq" id="WP_144328574.1">
    <property type="nucleotide sequence ID" value="NZ_VJON01000024.1"/>
</dbReference>
<dbReference type="Proteomes" id="UP000318294">
    <property type="component" value="Unassembled WGS sequence"/>
</dbReference>
<feature type="region of interest" description="Disordered" evidence="1">
    <location>
        <begin position="1"/>
        <end position="27"/>
    </location>
</feature>
<dbReference type="Gene3D" id="3.90.660.10">
    <property type="match status" value="1"/>
</dbReference>
<reference evidence="2 3" key="1">
    <citation type="submission" date="2019-07" db="EMBL/GenBank/DDBJ databases">
        <title>Tepidimonas charontis SPSP-6 draft genome.</title>
        <authorList>
            <person name="Da Costa M.S."/>
            <person name="Froufe H.J.C."/>
            <person name="Egas C."/>
            <person name="Albuquerque L."/>
        </authorList>
    </citation>
    <scope>NUCLEOTIDE SEQUENCE [LARGE SCALE GENOMIC DNA]</scope>
    <source>
        <strain evidence="2 3">SPSP-6</strain>
    </source>
</reference>
<dbReference type="EC" id="1.6.3.5" evidence="2"/>
<dbReference type="InterPro" id="IPR036188">
    <property type="entry name" value="FAD/NAD-bd_sf"/>
</dbReference>
<sequence length="379" mass="41494">MPRPPRPPAEVARPRRHTRPAPRPITTAPGRVAIVGAGIAGITAARTLAQAGWQVSVFDKSRGPGGRMATRRTPFGGFDHGAQFFTVRDERFAHALRATAAPVQPWVARRVRVLDAEGQHLVSPPPGGETRWVAVPGMSALVKYWAQDLEQGKGQRCWWSAEVLALQPDALTPRRWQLHVRASDDTPPVHGGFDAVLLALPHPQAAALLHASAVAAAWQERLQDEVRVAPCWTLMLAWPQAPQTPDWGPPWDAARSDHHRIAWVARETSKPERGAVARWVVQAAPSWSADHLEDDPQRVTAKLLRAFADLTGIAATPEHAVAHRWRYAQTQRPLGEPCLWDAPSGLGLCGDWCLGHRVEHAFLSGLELALSVLETGRAL</sequence>
<keyword evidence="3" id="KW-1185">Reference proteome</keyword>
<comment type="caution">
    <text evidence="2">The sequence shown here is derived from an EMBL/GenBank/DDBJ whole genome shotgun (WGS) entry which is preliminary data.</text>
</comment>
<dbReference type="Gene3D" id="3.50.50.60">
    <property type="entry name" value="FAD/NAD(P)-binding domain"/>
    <property type="match status" value="1"/>
</dbReference>
<dbReference type="Pfam" id="PF13450">
    <property type="entry name" value="NAD_binding_8"/>
    <property type="match status" value="1"/>
</dbReference>
<name>A0A554XDK9_9BURK</name>
<organism evidence="2 3">
    <name type="scientific">Tepidimonas charontis</name>
    <dbReference type="NCBI Taxonomy" id="2267262"/>
    <lineage>
        <taxon>Bacteria</taxon>
        <taxon>Pseudomonadati</taxon>
        <taxon>Pseudomonadota</taxon>
        <taxon>Betaproteobacteria</taxon>
        <taxon>Burkholderiales</taxon>
        <taxon>Tepidimonas</taxon>
    </lineage>
</organism>
<evidence type="ECO:0000256" key="1">
    <source>
        <dbReference type="SAM" id="MobiDB-lite"/>
    </source>
</evidence>
<proteinExistence type="predicted"/>
<evidence type="ECO:0000313" key="3">
    <source>
        <dbReference type="Proteomes" id="UP000318294"/>
    </source>
</evidence>
<dbReference type="OrthoDB" id="5792777at2"/>
<dbReference type="SUPFAM" id="SSF51905">
    <property type="entry name" value="FAD/NAD(P)-binding domain"/>
    <property type="match status" value="1"/>
</dbReference>
<keyword evidence="2" id="KW-0560">Oxidoreductase</keyword>
<dbReference type="PRINTS" id="PR00419">
    <property type="entry name" value="ADXRDTASE"/>
</dbReference>
<dbReference type="EMBL" id="VJON01000024">
    <property type="protein sequence ID" value="TSE33879.1"/>
    <property type="molecule type" value="Genomic_DNA"/>
</dbReference>
<dbReference type="GO" id="GO:0016491">
    <property type="term" value="F:oxidoreductase activity"/>
    <property type="evidence" value="ECO:0007669"/>
    <property type="project" value="UniProtKB-KW"/>
</dbReference>
<protein>
    <submittedName>
        <fullName evidence="2">Renalase</fullName>
        <ecNumber evidence="2">1.6.3.5</ecNumber>
    </submittedName>
</protein>
<dbReference type="PANTHER" id="PTHR16128:SF5">
    <property type="entry name" value="FAD_NAD(P)-BINDING OXIDOREDUCTASE FAMILY PROTEIN"/>
    <property type="match status" value="1"/>
</dbReference>
<evidence type="ECO:0000313" key="2">
    <source>
        <dbReference type="EMBL" id="TSE33879.1"/>
    </source>
</evidence>
<accession>A0A554XDK9</accession>